<sequence>MIFPFDPFVFSVVRTTTFRPSTDVAKSIISSAELAHRFVSPALGALSHSLRASPIIFAT</sequence>
<keyword evidence="2" id="KW-1185">Reference proteome</keyword>
<dbReference type="AlphaFoldDB" id="A0A9J5YUR6"/>
<gene>
    <name evidence="1" type="ORF">H5410_025983</name>
</gene>
<accession>A0A9J5YUR6</accession>
<reference evidence="1 2" key="1">
    <citation type="submission" date="2020-09" db="EMBL/GenBank/DDBJ databases">
        <title>De no assembly of potato wild relative species, Solanum commersonii.</title>
        <authorList>
            <person name="Cho K."/>
        </authorList>
    </citation>
    <scope>NUCLEOTIDE SEQUENCE [LARGE SCALE GENOMIC DNA]</scope>
    <source>
        <strain evidence="1">LZ3.2</strain>
        <tissue evidence="1">Leaf</tissue>
    </source>
</reference>
<name>A0A9J5YUR6_SOLCO</name>
<organism evidence="1 2">
    <name type="scientific">Solanum commersonii</name>
    <name type="common">Commerson's wild potato</name>
    <name type="synonym">Commerson's nightshade</name>
    <dbReference type="NCBI Taxonomy" id="4109"/>
    <lineage>
        <taxon>Eukaryota</taxon>
        <taxon>Viridiplantae</taxon>
        <taxon>Streptophyta</taxon>
        <taxon>Embryophyta</taxon>
        <taxon>Tracheophyta</taxon>
        <taxon>Spermatophyta</taxon>
        <taxon>Magnoliopsida</taxon>
        <taxon>eudicotyledons</taxon>
        <taxon>Gunneridae</taxon>
        <taxon>Pentapetalae</taxon>
        <taxon>asterids</taxon>
        <taxon>lamiids</taxon>
        <taxon>Solanales</taxon>
        <taxon>Solanaceae</taxon>
        <taxon>Solanoideae</taxon>
        <taxon>Solaneae</taxon>
        <taxon>Solanum</taxon>
    </lineage>
</organism>
<protein>
    <submittedName>
        <fullName evidence="1">Uncharacterized protein</fullName>
    </submittedName>
</protein>
<evidence type="ECO:0000313" key="2">
    <source>
        <dbReference type="Proteomes" id="UP000824120"/>
    </source>
</evidence>
<proteinExistence type="predicted"/>
<evidence type="ECO:0000313" key="1">
    <source>
        <dbReference type="EMBL" id="KAG5604491.1"/>
    </source>
</evidence>
<dbReference type="Proteomes" id="UP000824120">
    <property type="component" value="Chromosome 5"/>
</dbReference>
<dbReference type="OrthoDB" id="10431958at2759"/>
<dbReference type="EMBL" id="JACXVP010000005">
    <property type="protein sequence ID" value="KAG5604491.1"/>
    <property type="molecule type" value="Genomic_DNA"/>
</dbReference>
<comment type="caution">
    <text evidence="1">The sequence shown here is derived from an EMBL/GenBank/DDBJ whole genome shotgun (WGS) entry which is preliminary data.</text>
</comment>